<sequence>MLYVKRIAKDYISTSPLEIKSYIIGFGSGNDNLSKEIASYCVGHNSRVDNPVNKDGVKAYYSATSSDELDIVYSELTEIIKGDMWHVMGPY</sequence>
<proteinExistence type="predicted"/>
<evidence type="ECO:0000313" key="1">
    <source>
        <dbReference type="EMBL" id="MPN56415.1"/>
    </source>
</evidence>
<gene>
    <name evidence="1" type="ORF">SDC9_204103</name>
</gene>
<organism evidence="1">
    <name type="scientific">bioreactor metagenome</name>
    <dbReference type="NCBI Taxonomy" id="1076179"/>
    <lineage>
        <taxon>unclassified sequences</taxon>
        <taxon>metagenomes</taxon>
        <taxon>ecological metagenomes</taxon>
    </lineage>
</organism>
<protein>
    <submittedName>
        <fullName evidence="1">Uncharacterized protein</fullName>
    </submittedName>
</protein>
<comment type="caution">
    <text evidence="1">The sequence shown here is derived from an EMBL/GenBank/DDBJ whole genome shotgun (WGS) entry which is preliminary data.</text>
</comment>
<dbReference type="AlphaFoldDB" id="A0A645IY95"/>
<accession>A0A645IY95</accession>
<reference evidence="1" key="1">
    <citation type="submission" date="2019-08" db="EMBL/GenBank/DDBJ databases">
        <authorList>
            <person name="Kucharzyk K."/>
            <person name="Murdoch R.W."/>
            <person name="Higgins S."/>
            <person name="Loffler F."/>
        </authorList>
    </citation>
    <scope>NUCLEOTIDE SEQUENCE</scope>
</reference>
<dbReference type="EMBL" id="VSSQ01126715">
    <property type="protein sequence ID" value="MPN56415.1"/>
    <property type="molecule type" value="Genomic_DNA"/>
</dbReference>
<name>A0A645IY95_9ZZZZ</name>